<dbReference type="PANTHER" id="PTHR35340">
    <property type="entry name" value="PQQ ENZYME REPEAT PROTEIN-RELATED"/>
    <property type="match status" value="1"/>
</dbReference>
<dbReference type="InterPro" id="IPR053143">
    <property type="entry name" value="Arylsulfate_ST"/>
</dbReference>
<feature type="signal peptide" evidence="1">
    <location>
        <begin position="1"/>
        <end position="27"/>
    </location>
</feature>
<dbReference type="PANTHER" id="PTHR35340:SF5">
    <property type="entry name" value="ASST-DOMAIN-CONTAINING PROTEIN"/>
    <property type="match status" value="1"/>
</dbReference>
<keyword evidence="1" id="KW-0732">Signal</keyword>
<dbReference type="InterPro" id="IPR010262">
    <property type="entry name" value="Arylsulfotransferase_bact"/>
</dbReference>
<dbReference type="Pfam" id="PF05935">
    <property type="entry name" value="Arylsulfotrans"/>
    <property type="match status" value="1"/>
</dbReference>
<gene>
    <name evidence="2" type="ORF">ENN51_05600</name>
</gene>
<organism evidence="2">
    <name type="scientific">candidate division WOR-3 bacterium</name>
    <dbReference type="NCBI Taxonomy" id="2052148"/>
    <lineage>
        <taxon>Bacteria</taxon>
        <taxon>Bacteria division WOR-3</taxon>
    </lineage>
</organism>
<dbReference type="AlphaFoldDB" id="A0A7V0XFE7"/>
<proteinExistence type="predicted"/>
<dbReference type="GO" id="GO:0004062">
    <property type="term" value="F:aryl sulfotransferase activity"/>
    <property type="evidence" value="ECO:0007669"/>
    <property type="project" value="InterPro"/>
</dbReference>
<sequence length="229" mass="25619">MRNHLLPGSRSALPALVLAVLTLAASAEPFDGLTLVNPLASNTMRLITNDGRTVNTWHCGKPVSYMPYLMPDSTVWRPGLHPAPQLRPGACGGLIERYNWAGDVIQSFEWSGPDHIQHHDIQPLPNGNILVLSLDRYTRAEAEAMGRLDISTDHIWSEMIVEYDPFADSVVWEWRLWDHLVQDVDSTKPNHGVIAEHPHRLDINAGMIHSTGDWIHANAIDYCAEEDLV</sequence>
<dbReference type="Proteomes" id="UP000885672">
    <property type="component" value="Unassembled WGS sequence"/>
</dbReference>
<evidence type="ECO:0000256" key="1">
    <source>
        <dbReference type="SAM" id="SignalP"/>
    </source>
</evidence>
<feature type="non-terminal residue" evidence="2">
    <location>
        <position position="229"/>
    </location>
</feature>
<feature type="chain" id="PRO_5031371734" description="Arylsulfotransferase (ASST)" evidence="1">
    <location>
        <begin position="28"/>
        <end position="229"/>
    </location>
</feature>
<evidence type="ECO:0000313" key="2">
    <source>
        <dbReference type="EMBL" id="HDQ99739.1"/>
    </source>
</evidence>
<comment type="caution">
    <text evidence="2">The sequence shown here is derived from an EMBL/GenBank/DDBJ whole genome shotgun (WGS) entry which is preliminary data.</text>
</comment>
<reference evidence="2" key="1">
    <citation type="journal article" date="2020" name="mSystems">
        <title>Genome- and Community-Level Interaction Insights into Carbon Utilization and Element Cycling Functions of Hydrothermarchaeota in Hydrothermal Sediment.</title>
        <authorList>
            <person name="Zhou Z."/>
            <person name="Liu Y."/>
            <person name="Xu W."/>
            <person name="Pan J."/>
            <person name="Luo Z.H."/>
            <person name="Li M."/>
        </authorList>
    </citation>
    <scope>NUCLEOTIDE SEQUENCE [LARGE SCALE GENOMIC DNA]</scope>
    <source>
        <strain evidence="2">SpSt-1182</strain>
    </source>
</reference>
<evidence type="ECO:0008006" key="3">
    <source>
        <dbReference type="Google" id="ProtNLM"/>
    </source>
</evidence>
<name>A0A7V0XFE7_UNCW3</name>
<protein>
    <recommendedName>
        <fullName evidence="3">Arylsulfotransferase (ASST)</fullName>
    </recommendedName>
</protein>
<dbReference type="EMBL" id="DSBX01000208">
    <property type="protein sequence ID" value="HDQ99739.1"/>
    <property type="molecule type" value="Genomic_DNA"/>
</dbReference>
<accession>A0A7V0XFE7</accession>